<dbReference type="InterPro" id="IPR001019">
    <property type="entry name" value="Gprotein_alpha_su"/>
</dbReference>
<feature type="binding site" evidence="5">
    <location>
        <begin position="386"/>
        <end position="389"/>
    </location>
    <ligand>
        <name>GTP</name>
        <dbReference type="ChEBI" id="CHEBI:37565"/>
    </ligand>
</feature>
<dbReference type="FunFam" id="3.40.50.300:FF:000692">
    <property type="entry name" value="Guanine nucleotide-binding protein subunit alpha"/>
    <property type="match status" value="1"/>
</dbReference>
<evidence type="ECO:0000256" key="5">
    <source>
        <dbReference type="PIRSR" id="PIRSR601019-1"/>
    </source>
</evidence>
<keyword evidence="4" id="KW-0807">Transducer</keyword>
<keyword evidence="9" id="KW-1185">Reference proteome</keyword>
<dbReference type="EMBL" id="JAACJO010000013">
    <property type="protein sequence ID" value="KAF5351271.1"/>
    <property type="molecule type" value="Genomic_DNA"/>
</dbReference>
<dbReference type="Gene3D" id="3.40.50.300">
    <property type="entry name" value="P-loop containing nucleotide triphosphate hydrolases"/>
    <property type="match status" value="2"/>
</dbReference>
<comment type="caution">
    <text evidence="8">The sequence shown here is derived from an EMBL/GenBank/DDBJ whole genome shotgun (WGS) entry which is preliminary data.</text>
</comment>
<sequence length="478" mass="54178">MAVKALASLAFDSSKDPLTEAIAPPPSETEEERAQRLEGEREAKRVSDVIDEQIDKERKAEKPMKILLLGQSESGKSTTLKNFQLMYEPKAFRRERALWRAIIHLNVVQSFHLIMDAMTQTQRLTRREGDDHIPKDLPALTTEHLKIKQRLSPLLEIEKSLIGQLSPITSRQKSPGHRLSLKEVAVNSASSWKDCLQRLVKTDRDSFDSEEAVDWDDPDDPGRVIHACSEDMIRLWKDPVIQDLLDKLKLRMWEQAGFFLDALERVTAPRYLPTDDDILRARLKTLGVTEHRFTLYQGAHGVVHAPHRQKTGGSMMLAAIVLRQANSQCVKLPAHLSSLARVTLSAFDQMLEEDSKTNRLQDSVQLWKEVVSNKLLQQTNIILFLNKIDIFQDKLAAGVRFADHVTSYGDRANDFESTSAYLKKKFGGILKAHSKTQRVFYCHFTTVTDTKSTGLNKGTILSVKDMLMRENLASANLT</sequence>
<dbReference type="SUPFAM" id="SSF47895">
    <property type="entry name" value="Transducin (alpha subunit), insertion domain"/>
    <property type="match status" value="1"/>
</dbReference>
<dbReference type="PRINTS" id="PR00318">
    <property type="entry name" value="GPROTEINA"/>
</dbReference>
<evidence type="ECO:0000256" key="1">
    <source>
        <dbReference type="ARBA" id="ARBA00022723"/>
    </source>
</evidence>
<dbReference type="GO" id="GO:0007188">
    <property type="term" value="P:adenylate cyclase-modulating G protein-coupled receptor signaling pathway"/>
    <property type="evidence" value="ECO:0007669"/>
    <property type="project" value="TreeGrafter"/>
</dbReference>
<dbReference type="SMART" id="SM00275">
    <property type="entry name" value="G_alpha"/>
    <property type="match status" value="1"/>
</dbReference>
<dbReference type="PROSITE" id="PS51882">
    <property type="entry name" value="G_ALPHA"/>
    <property type="match status" value="1"/>
</dbReference>
<feature type="binding site" evidence="6">
    <location>
        <position position="285"/>
    </location>
    <ligand>
        <name>Mg(2+)</name>
        <dbReference type="ChEBI" id="CHEBI:18420"/>
    </ligand>
</feature>
<dbReference type="PANTHER" id="PTHR10218:SF360">
    <property type="entry name" value="GUANINE NUCLEOTIDE-BINDING PROTEIN SUBUNIT ALPHA HOMOLOG"/>
    <property type="match status" value="1"/>
</dbReference>
<name>A0A8H5D213_9AGAR</name>
<evidence type="ECO:0000256" key="4">
    <source>
        <dbReference type="ARBA" id="ARBA00023224"/>
    </source>
</evidence>
<feature type="region of interest" description="Disordered" evidence="7">
    <location>
        <begin position="16"/>
        <end position="46"/>
    </location>
</feature>
<keyword evidence="1 6" id="KW-0479">Metal-binding</keyword>
<keyword evidence="6" id="KW-0460">Magnesium</keyword>
<dbReference type="SUPFAM" id="SSF52540">
    <property type="entry name" value="P-loop containing nucleoside triphosphate hydrolases"/>
    <property type="match status" value="2"/>
</dbReference>
<dbReference type="AlphaFoldDB" id="A0A8H5D213"/>
<evidence type="ECO:0000256" key="7">
    <source>
        <dbReference type="SAM" id="MobiDB-lite"/>
    </source>
</evidence>
<dbReference type="GO" id="GO:0005737">
    <property type="term" value="C:cytoplasm"/>
    <property type="evidence" value="ECO:0007669"/>
    <property type="project" value="TreeGrafter"/>
</dbReference>
<dbReference type="PANTHER" id="PTHR10218">
    <property type="entry name" value="GTP-BINDING PROTEIN ALPHA SUBUNIT"/>
    <property type="match status" value="1"/>
</dbReference>
<dbReference type="Gene3D" id="1.10.400.10">
    <property type="entry name" value="GI Alpha 1, domain 2-like"/>
    <property type="match status" value="1"/>
</dbReference>
<dbReference type="GO" id="GO:0005834">
    <property type="term" value="C:heterotrimeric G-protein complex"/>
    <property type="evidence" value="ECO:0007669"/>
    <property type="project" value="TreeGrafter"/>
</dbReference>
<feature type="binding site" evidence="5">
    <location>
        <begin position="279"/>
        <end position="285"/>
    </location>
    <ligand>
        <name>GTP</name>
        <dbReference type="ChEBI" id="CHEBI:37565"/>
    </ligand>
</feature>
<keyword evidence="2 5" id="KW-0547">Nucleotide-binding</keyword>
<accession>A0A8H5D213</accession>
<dbReference type="GO" id="GO:0001664">
    <property type="term" value="F:G protein-coupled receptor binding"/>
    <property type="evidence" value="ECO:0007669"/>
    <property type="project" value="TreeGrafter"/>
</dbReference>
<feature type="compositionally biased region" description="Basic and acidic residues" evidence="7">
    <location>
        <begin position="32"/>
        <end position="46"/>
    </location>
</feature>
<gene>
    <name evidence="8" type="ORF">D9756_008227</name>
</gene>
<reference evidence="8 9" key="1">
    <citation type="journal article" date="2020" name="ISME J.">
        <title>Uncovering the hidden diversity of litter-decomposition mechanisms in mushroom-forming fungi.</title>
        <authorList>
            <person name="Floudas D."/>
            <person name="Bentzer J."/>
            <person name="Ahren D."/>
            <person name="Johansson T."/>
            <person name="Persson P."/>
            <person name="Tunlid A."/>
        </authorList>
    </citation>
    <scope>NUCLEOTIDE SEQUENCE [LARGE SCALE GENOMIC DNA]</scope>
    <source>
        <strain evidence="8 9">CBS 146.42</strain>
    </source>
</reference>
<dbReference type="GO" id="GO:0046872">
    <property type="term" value="F:metal ion binding"/>
    <property type="evidence" value="ECO:0007669"/>
    <property type="project" value="UniProtKB-KW"/>
</dbReference>
<proteinExistence type="predicted"/>
<evidence type="ECO:0000313" key="8">
    <source>
        <dbReference type="EMBL" id="KAF5351271.1"/>
    </source>
</evidence>
<protein>
    <submittedName>
        <fullName evidence="8">Uncharacterized protein</fullName>
    </submittedName>
</protein>
<keyword evidence="3 5" id="KW-0342">GTP-binding</keyword>
<dbReference type="GO" id="GO:0003924">
    <property type="term" value="F:GTPase activity"/>
    <property type="evidence" value="ECO:0007669"/>
    <property type="project" value="InterPro"/>
</dbReference>
<dbReference type="Pfam" id="PF00503">
    <property type="entry name" value="G-alpha"/>
    <property type="match status" value="1"/>
</dbReference>
<dbReference type="GO" id="GO:0031683">
    <property type="term" value="F:G-protein beta/gamma-subunit complex binding"/>
    <property type="evidence" value="ECO:0007669"/>
    <property type="project" value="InterPro"/>
</dbReference>
<evidence type="ECO:0000256" key="6">
    <source>
        <dbReference type="PIRSR" id="PIRSR601019-2"/>
    </source>
</evidence>
<dbReference type="OrthoDB" id="5817230at2759"/>
<evidence type="ECO:0000256" key="2">
    <source>
        <dbReference type="ARBA" id="ARBA00022741"/>
    </source>
</evidence>
<evidence type="ECO:0000313" key="9">
    <source>
        <dbReference type="Proteomes" id="UP000559027"/>
    </source>
</evidence>
<dbReference type="InterPro" id="IPR027417">
    <property type="entry name" value="P-loop_NTPase"/>
</dbReference>
<dbReference type="Proteomes" id="UP000559027">
    <property type="component" value="Unassembled WGS sequence"/>
</dbReference>
<organism evidence="8 9">
    <name type="scientific">Leucocoprinus leucothites</name>
    <dbReference type="NCBI Taxonomy" id="201217"/>
    <lineage>
        <taxon>Eukaryota</taxon>
        <taxon>Fungi</taxon>
        <taxon>Dikarya</taxon>
        <taxon>Basidiomycota</taxon>
        <taxon>Agaricomycotina</taxon>
        <taxon>Agaricomycetes</taxon>
        <taxon>Agaricomycetidae</taxon>
        <taxon>Agaricales</taxon>
        <taxon>Agaricineae</taxon>
        <taxon>Agaricaceae</taxon>
        <taxon>Leucocoprinus</taxon>
    </lineage>
</organism>
<dbReference type="GO" id="GO:0005525">
    <property type="term" value="F:GTP binding"/>
    <property type="evidence" value="ECO:0007669"/>
    <property type="project" value="UniProtKB-KW"/>
</dbReference>
<evidence type="ECO:0000256" key="3">
    <source>
        <dbReference type="ARBA" id="ARBA00023134"/>
    </source>
</evidence>
<dbReference type="InterPro" id="IPR011025">
    <property type="entry name" value="GproteinA_insert"/>
</dbReference>